<name>A0AA36NI98_9DINO</name>
<dbReference type="Proteomes" id="UP001178507">
    <property type="component" value="Unassembled WGS sequence"/>
</dbReference>
<organism evidence="4 5">
    <name type="scientific">Effrenium voratum</name>
    <dbReference type="NCBI Taxonomy" id="2562239"/>
    <lineage>
        <taxon>Eukaryota</taxon>
        <taxon>Sar</taxon>
        <taxon>Alveolata</taxon>
        <taxon>Dinophyceae</taxon>
        <taxon>Suessiales</taxon>
        <taxon>Symbiodiniaceae</taxon>
        <taxon>Effrenium</taxon>
    </lineage>
</organism>
<dbReference type="EMBL" id="CAUJNA010003694">
    <property type="protein sequence ID" value="CAJ1407899.1"/>
    <property type="molecule type" value="Genomic_DNA"/>
</dbReference>
<evidence type="ECO:0000256" key="2">
    <source>
        <dbReference type="SAM" id="MobiDB-lite"/>
    </source>
</evidence>
<gene>
    <name evidence="4" type="ORF">EVOR1521_LOCUS29483</name>
</gene>
<evidence type="ECO:0000313" key="4">
    <source>
        <dbReference type="EMBL" id="CAJ1407899.1"/>
    </source>
</evidence>
<sequence length="539" mass="59981">MGRAFARLLVGAAVFVGGQLFVGPFARLPRNARLARLEGHAEALDLEARRAKCPLTQQQLEGDHGDKWEDVRDILVGLRAASPEAIMRARFTALKFQDPQFLAATEKDDAESIRERAKQWSMLLGLEETNAVDNLLNLNNPATSLREPVGIDIVASDGEWVEFKIRCASKTLSEKSRFIKDRKYGWVYGGETEYSQWMGPEHESQKAIGRIGALKEVELSELLSSSDRGKWGVRGKSPQADGRTATKRGTTPGTAATWGTATSPRMDLEAEVTKLCEEQKKLAAKSWQKPLAELTKKLSDEERKQQVLLGQQGQAMLRSFVRPPALHTMGFIRAGMAPKEIYQRLAGHYHHHRQRMFSEFFTPVLGNHRNAHVLPMLPEWIMEGGFIDSLLRPMVEKFAGKKLALVNVHPGIRIYKEGATLMRHVDSPERPITVALAIGAAGAGGSWHLELSDPHGNQWRPLPLTMGHMLIYEGVRIAHGRAGPLASGELAMAFAYYRPKENYDAPRLQRHVEQMVSSAPRPTSASQGQAPEFRSVDEL</sequence>
<comment type="caution">
    <text evidence="4">The sequence shown here is derived from an EMBL/GenBank/DDBJ whole genome shotgun (WGS) entry which is preliminary data.</text>
</comment>
<protein>
    <recommendedName>
        <fullName evidence="3">YchJ-like middle NTF2-like domain-containing protein</fullName>
    </recommendedName>
</protein>
<feature type="region of interest" description="Disordered" evidence="2">
    <location>
        <begin position="514"/>
        <end position="539"/>
    </location>
</feature>
<proteinExistence type="predicted"/>
<dbReference type="Pfam" id="PF17775">
    <property type="entry name" value="YchJ_M-like"/>
    <property type="match status" value="1"/>
</dbReference>
<dbReference type="Gene3D" id="3.10.450.50">
    <property type="match status" value="1"/>
</dbReference>
<feature type="compositionally biased region" description="Polar residues" evidence="2">
    <location>
        <begin position="515"/>
        <end position="529"/>
    </location>
</feature>
<feature type="coiled-coil region" evidence="1">
    <location>
        <begin position="265"/>
        <end position="311"/>
    </location>
</feature>
<feature type="domain" description="YchJ-like middle NTF2-like" evidence="3">
    <location>
        <begin position="82"/>
        <end position="188"/>
    </location>
</feature>
<feature type="compositionally biased region" description="Low complexity" evidence="2">
    <location>
        <begin position="249"/>
        <end position="260"/>
    </location>
</feature>
<evidence type="ECO:0000259" key="3">
    <source>
        <dbReference type="Pfam" id="PF17775"/>
    </source>
</evidence>
<keyword evidence="1" id="KW-0175">Coiled coil</keyword>
<reference evidence="4" key="1">
    <citation type="submission" date="2023-08" db="EMBL/GenBank/DDBJ databases">
        <authorList>
            <person name="Chen Y."/>
            <person name="Shah S."/>
            <person name="Dougan E. K."/>
            <person name="Thang M."/>
            <person name="Chan C."/>
        </authorList>
    </citation>
    <scope>NUCLEOTIDE SEQUENCE</scope>
</reference>
<dbReference type="AlphaFoldDB" id="A0AA36NI98"/>
<keyword evidence="5" id="KW-1185">Reference proteome</keyword>
<evidence type="ECO:0000313" key="5">
    <source>
        <dbReference type="Proteomes" id="UP001178507"/>
    </source>
</evidence>
<dbReference type="InterPro" id="IPR048469">
    <property type="entry name" value="YchJ-like_M"/>
</dbReference>
<evidence type="ECO:0000256" key="1">
    <source>
        <dbReference type="SAM" id="Coils"/>
    </source>
</evidence>
<accession>A0AA36NI98</accession>
<feature type="region of interest" description="Disordered" evidence="2">
    <location>
        <begin position="228"/>
        <end position="260"/>
    </location>
</feature>